<keyword evidence="2" id="KW-1185">Reference proteome</keyword>
<evidence type="ECO:0000313" key="1">
    <source>
        <dbReference type="EMBL" id="SHK98852.1"/>
    </source>
</evidence>
<dbReference type="SUPFAM" id="SSF53474">
    <property type="entry name" value="alpha/beta-Hydrolases"/>
    <property type="match status" value="1"/>
</dbReference>
<dbReference type="STRING" id="337701.SAMN05444398_101207"/>
<name>A0A1M6WYJ8_9RHOB</name>
<gene>
    <name evidence="1" type="ORF">SAMN05444398_101207</name>
</gene>
<dbReference type="InterPro" id="IPR050261">
    <property type="entry name" value="FrsA_esterase"/>
</dbReference>
<sequence length="219" mass="23046">MSPYPTAISVSIVTDDTAVTLDGVLDIPPDPTGVVIFAHGRGSNRMSPRNINVARQLNAAGIATLLFDLLTDAEASSPHHGQDIALLANRVQHALDWTAINTQTAPLPKGLFGAGTGAAAALETAARGWGRVEALVARGGYPDLAQAALPRVSAPTLQIVAELDRDMLDMGRMAKAMLGRDSALRVVPGASALFEEPGALDMVARHSVEWFTTHLRGTR</sequence>
<reference evidence="1 2" key="1">
    <citation type="submission" date="2016-11" db="EMBL/GenBank/DDBJ databases">
        <authorList>
            <person name="Jaros S."/>
            <person name="Januszkiewicz K."/>
            <person name="Wedrychowicz H."/>
        </authorList>
    </citation>
    <scope>NUCLEOTIDE SEQUENCE [LARGE SCALE GENOMIC DNA]</scope>
    <source>
        <strain evidence="1 2">DSM 29589</strain>
    </source>
</reference>
<dbReference type="Gene3D" id="3.40.50.1820">
    <property type="entry name" value="alpha/beta hydrolase"/>
    <property type="match status" value="1"/>
</dbReference>
<dbReference type="PANTHER" id="PTHR22946">
    <property type="entry name" value="DIENELACTONE HYDROLASE DOMAIN-CONTAINING PROTEIN-RELATED"/>
    <property type="match status" value="1"/>
</dbReference>
<evidence type="ECO:0008006" key="3">
    <source>
        <dbReference type="Google" id="ProtNLM"/>
    </source>
</evidence>
<dbReference type="AlphaFoldDB" id="A0A1M6WYJ8"/>
<organism evidence="1 2">
    <name type="scientific">Roseovarius pacificus</name>
    <dbReference type="NCBI Taxonomy" id="337701"/>
    <lineage>
        <taxon>Bacteria</taxon>
        <taxon>Pseudomonadati</taxon>
        <taxon>Pseudomonadota</taxon>
        <taxon>Alphaproteobacteria</taxon>
        <taxon>Rhodobacterales</taxon>
        <taxon>Roseobacteraceae</taxon>
        <taxon>Roseovarius</taxon>
    </lineage>
</organism>
<evidence type="ECO:0000313" key="2">
    <source>
        <dbReference type="Proteomes" id="UP000183974"/>
    </source>
</evidence>
<protein>
    <recommendedName>
        <fullName evidence="3">Dienelactone hydrolase</fullName>
    </recommendedName>
</protein>
<accession>A0A1M6WYJ8</accession>
<dbReference type="EMBL" id="FRBR01000001">
    <property type="protein sequence ID" value="SHK98852.1"/>
    <property type="molecule type" value="Genomic_DNA"/>
</dbReference>
<dbReference type="Proteomes" id="UP000183974">
    <property type="component" value="Unassembled WGS sequence"/>
</dbReference>
<dbReference type="RefSeq" id="WP_200797765.1">
    <property type="nucleotide sequence ID" value="NZ_BMLR01000001.1"/>
</dbReference>
<dbReference type="InterPro" id="IPR029058">
    <property type="entry name" value="AB_hydrolase_fold"/>
</dbReference>
<proteinExistence type="predicted"/>